<reference evidence="8 9" key="1">
    <citation type="submission" date="2023-10" db="EMBL/GenBank/DDBJ databases">
        <title>Complete Genome Sequence of Limnobacter thiooxidans CS-K2T, Isolated from freshwater lake sediments in Bavaria, Germany.</title>
        <authorList>
            <person name="Naruki M."/>
            <person name="Watanabe A."/>
            <person name="Warashina T."/>
            <person name="Morita T."/>
            <person name="Arakawa K."/>
        </authorList>
    </citation>
    <scope>NUCLEOTIDE SEQUENCE [LARGE SCALE GENOMIC DNA]</scope>
    <source>
        <strain evidence="8 9">CS-K2</strain>
    </source>
</reference>
<protein>
    <submittedName>
        <fullName evidence="8">Arylsulfatase</fullName>
    </submittedName>
</protein>
<dbReference type="InterPro" id="IPR017850">
    <property type="entry name" value="Alkaline_phosphatase_core_sf"/>
</dbReference>
<gene>
    <name evidence="8" type="ORF">RGQ30_17670</name>
</gene>
<evidence type="ECO:0000259" key="7">
    <source>
        <dbReference type="Pfam" id="PF00884"/>
    </source>
</evidence>
<sequence>MGTDMAHQDDSHNETDKPEDLSPKRLKRRAFLSGLAVGAATAGVAATGAHVASTKARSLMTPKALPEGEAAQVGLSFQDSRPASTARPKAKEDSPNVVVILLDDCGFSDLGCYGSEIRTPTIDGLAKQGLQYTNFRTCSMCSPTRASFLTGLNHHSAGLGWLADIDAGYPGYRGDLTHEAATLAEVLQGAGWSTFLSGKWHLNNAHTTGANGPYDNWPTHRGFDRAYWFQGHSTDYFKPSELFDGIAPVEPPDTPDYFVCDDLTDRAITYISTQQALEPGRPFYLHLAYPGPHSPLQARARDRDAYKGQYDKGWDAVRAERLARQKALGVMPDTVELPPLSFGSGSWDKLPENHKQITARYMEVYAGLMSNMDSNIARLLQSLDELGVRENTIVVLFSDNGGSPEGTPTGTPNVFAPAFGRPIPVEEAAQLYDVLGEEGTYPHYPMGWASASNTPFKMYKQYAHLGGVADPLIVSWPKGIAAQGELRSNFVHVVDLMPTLLEAAGVQRPTVYKGQVQKPFEGQSVLATFSQPQSPTRSEQYFELGGNRAYREDNWRAVARHTRGKPFEDDVWELYDLSQDPAEGRDVASQFPDVVERLKSKWLQAAQQYNVLPLDDRNLVLRLVQDRQEKGLRARWDFHPPVERLARDVAPIVCGLSHTIELECERTQAAGDGVLVAQGAKYAGWVLYIQNGKLCYEQSLVPYVERMESSKPLPEGKLRIKYQQRMTSRPFDGEGTLFVNGQEVAKHTFKRVLFSTSYDGFTLGADLGNQVSTRYSGPNPFQGKLGKVSIDVDTSKVNPVEMLRFISQMGLNV</sequence>
<dbReference type="Gene3D" id="3.40.720.10">
    <property type="entry name" value="Alkaline Phosphatase, subunit A"/>
    <property type="match status" value="1"/>
</dbReference>
<keyword evidence="6" id="KW-0472">Membrane</keyword>
<dbReference type="EMBL" id="AP028947">
    <property type="protein sequence ID" value="BET26266.1"/>
    <property type="molecule type" value="Genomic_DNA"/>
</dbReference>
<comment type="similarity">
    <text evidence="1">Belongs to the sulfatase family.</text>
</comment>
<keyword evidence="4" id="KW-0106">Calcium</keyword>
<dbReference type="GO" id="GO:0004065">
    <property type="term" value="F:arylsulfatase activity"/>
    <property type="evidence" value="ECO:0007669"/>
    <property type="project" value="TreeGrafter"/>
</dbReference>
<keyword evidence="6" id="KW-1133">Transmembrane helix</keyword>
<feature type="domain" description="Sulfatase N-terminal" evidence="7">
    <location>
        <begin position="95"/>
        <end position="506"/>
    </location>
</feature>
<dbReference type="InterPro" id="IPR006311">
    <property type="entry name" value="TAT_signal"/>
</dbReference>
<evidence type="ECO:0000256" key="5">
    <source>
        <dbReference type="SAM" id="MobiDB-lite"/>
    </source>
</evidence>
<dbReference type="AlphaFoldDB" id="A0AA86J244"/>
<evidence type="ECO:0000256" key="2">
    <source>
        <dbReference type="ARBA" id="ARBA00022723"/>
    </source>
</evidence>
<dbReference type="InterPro" id="IPR050738">
    <property type="entry name" value="Sulfatase"/>
</dbReference>
<evidence type="ECO:0000313" key="9">
    <source>
        <dbReference type="Proteomes" id="UP001329151"/>
    </source>
</evidence>
<proteinExistence type="inferred from homology"/>
<keyword evidence="6" id="KW-0812">Transmembrane</keyword>
<evidence type="ECO:0000256" key="6">
    <source>
        <dbReference type="SAM" id="Phobius"/>
    </source>
</evidence>
<dbReference type="GO" id="GO:0046872">
    <property type="term" value="F:metal ion binding"/>
    <property type="evidence" value="ECO:0007669"/>
    <property type="project" value="UniProtKB-KW"/>
</dbReference>
<evidence type="ECO:0000313" key="8">
    <source>
        <dbReference type="EMBL" id="BET26266.1"/>
    </source>
</evidence>
<dbReference type="Gene3D" id="3.30.1120.10">
    <property type="match status" value="1"/>
</dbReference>
<feature type="transmembrane region" description="Helical" evidence="6">
    <location>
        <begin position="30"/>
        <end position="52"/>
    </location>
</feature>
<name>A0AA86J244_9BURK</name>
<dbReference type="Proteomes" id="UP001329151">
    <property type="component" value="Chromosome"/>
</dbReference>
<keyword evidence="9" id="KW-1185">Reference proteome</keyword>
<dbReference type="InterPro" id="IPR024607">
    <property type="entry name" value="Sulfatase_CS"/>
</dbReference>
<dbReference type="SUPFAM" id="SSF53649">
    <property type="entry name" value="Alkaline phosphatase-like"/>
    <property type="match status" value="1"/>
</dbReference>
<dbReference type="KEGG" id="lto:RGQ30_17670"/>
<dbReference type="PANTHER" id="PTHR42693">
    <property type="entry name" value="ARYLSULFATASE FAMILY MEMBER"/>
    <property type="match status" value="1"/>
</dbReference>
<evidence type="ECO:0000256" key="1">
    <source>
        <dbReference type="ARBA" id="ARBA00008779"/>
    </source>
</evidence>
<dbReference type="CDD" id="cd16025">
    <property type="entry name" value="PAS_like"/>
    <property type="match status" value="1"/>
</dbReference>
<feature type="compositionally biased region" description="Basic and acidic residues" evidence="5">
    <location>
        <begin position="1"/>
        <end position="23"/>
    </location>
</feature>
<keyword evidence="2" id="KW-0479">Metal-binding</keyword>
<dbReference type="PANTHER" id="PTHR42693:SF33">
    <property type="entry name" value="ARYLSULFATASE"/>
    <property type="match status" value="1"/>
</dbReference>
<dbReference type="PROSITE" id="PS00523">
    <property type="entry name" value="SULFATASE_1"/>
    <property type="match status" value="1"/>
</dbReference>
<evidence type="ECO:0000256" key="4">
    <source>
        <dbReference type="ARBA" id="ARBA00022837"/>
    </source>
</evidence>
<dbReference type="PROSITE" id="PS51318">
    <property type="entry name" value="TAT"/>
    <property type="match status" value="1"/>
</dbReference>
<keyword evidence="3" id="KW-0378">Hydrolase</keyword>
<accession>A0AA86J244</accession>
<dbReference type="InterPro" id="IPR000917">
    <property type="entry name" value="Sulfatase_N"/>
</dbReference>
<evidence type="ECO:0000256" key="3">
    <source>
        <dbReference type="ARBA" id="ARBA00022801"/>
    </source>
</evidence>
<dbReference type="Pfam" id="PF00884">
    <property type="entry name" value="Sulfatase"/>
    <property type="match status" value="1"/>
</dbReference>
<feature type="region of interest" description="Disordered" evidence="5">
    <location>
        <begin position="1"/>
        <end position="25"/>
    </location>
</feature>
<organism evidence="8 9">
    <name type="scientific">Limnobacter thiooxidans</name>
    <dbReference type="NCBI Taxonomy" id="131080"/>
    <lineage>
        <taxon>Bacteria</taxon>
        <taxon>Pseudomonadati</taxon>
        <taxon>Pseudomonadota</taxon>
        <taxon>Betaproteobacteria</taxon>
        <taxon>Burkholderiales</taxon>
        <taxon>Burkholderiaceae</taxon>
        <taxon>Limnobacter</taxon>
    </lineage>
</organism>